<accession>A0A128A4I8</accession>
<dbReference type="SMART" id="SM00116">
    <property type="entry name" value="CBS"/>
    <property type="match status" value="2"/>
</dbReference>
<name>A0A128A4I8_9ARCH</name>
<gene>
    <name evidence="4" type="ORF">NDEV_1472</name>
</gene>
<dbReference type="InterPro" id="IPR000644">
    <property type="entry name" value="CBS_dom"/>
</dbReference>
<keyword evidence="5" id="KW-1185">Reference proteome</keyword>
<dbReference type="PANTHER" id="PTHR43080">
    <property type="entry name" value="CBS DOMAIN-CONTAINING PROTEIN CBSX3, MITOCHONDRIAL"/>
    <property type="match status" value="1"/>
</dbReference>
<evidence type="ECO:0000259" key="3">
    <source>
        <dbReference type="PROSITE" id="PS51371"/>
    </source>
</evidence>
<dbReference type="Pfam" id="PF00571">
    <property type="entry name" value="CBS"/>
    <property type="match status" value="2"/>
</dbReference>
<dbReference type="Proteomes" id="UP000196239">
    <property type="component" value="Chromosome 1"/>
</dbReference>
<dbReference type="KEGG" id="ndv:NDEV_1472"/>
<dbReference type="AlphaFoldDB" id="A0A128A4I8"/>
<proteinExistence type="predicted"/>
<evidence type="ECO:0000313" key="5">
    <source>
        <dbReference type="Proteomes" id="UP000196239"/>
    </source>
</evidence>
<dbReference type="Gene3D" id="3.10.580.10">
    <property type="entry name" value="CBS-domain"/>
    <property type="match status" value="1"/>
</dbReference>
<dbReference type="InterPro" id="IPR046342">
    <property type="entry name" value="CBS_dom_sf"/>
</dbReference>
<feature type="domain" description="CBS" evidence="3">
    <location>
        <begin position="108"/>
        <end position="160"/>
    </location>
</feature>
<reference evidence="5" key="1">
    <citation type="submission" date="2015-10" db="EMBL/GenBank/DDBJ databases">
        <authorList>
            <person name="Lehtovirta-Morley L.E."/>
            <person name="Vieille C."/>
        </authorList>
    </citation>
    <scope>NUCLEOTIDE SEQUENCE [LARGE SCALE GENOMIC DNA]</scope>
</reference>
<dbReference type="SUPFAM" id="SSF54631">
    <property type="entry name" value="CBS-domain pair"/>
    <property type="match status" value="1"/>
</dbReference>
<sequence length="160" mass="17546">MVMALAAHHVDIPHKTLGMIDDTTKDLPKVVSNPDGITVSSIMTRNVVTIDHTKTAHDAAVLMMEKRIGCVIITAYGKPFGIVTERDLARIVATLNMSNKCLILSYLASRPLIYANPTVTIQEAANILARYNIDHLPVLEGDKIVGMVTTRDLAMYLLYA</sequence>
<protein>
    <recommendedName>
        <fullName evidence="3">CBS domain-containing protein</fullName>
    </recommendedName>
</protein>
<evidence type="ECO:0000256" key="1">
    <source>
        <dbReference type="ARBA" id="ARBA00023122"/>
    </source>
</evidence>
<dbReference type="EMBL" id="LN890280">
    <property type="protein sequence ID" value="CUR52237.1"/>
    <property type="molecule type" value="Genomic_DNA"/>
</dbReference>
<evidence type="ECO:0000313" key="4">
    <source>
        <dbReference type="EMBL" id="CUR52237.1"/>
    </source>
</evidence>
<keyword evidence="1 2" id="KW-0129">CBS domain</keyword>
<evidence type="ECO:0000256" key="2">
    <source>
        <dbReference type="PROSITE-ProRule" id="PRU00703"/>
    </source>
</evidence>
<dbReference type="PROSITE" id="PS51371">
    <property type="entry name" value="CBS"/>
    <property type="match status" value="2"/>
</dbReference>
<dbReference type="InterPro" id="IPR051257">
    <property type="entry name" value="Diverse_CBS-Domain"/>
</dbReference>
<dbReference type="PANTHER" id="PTHR43080:SF2">
    <property type="entry name" value="CBS DOMAIN-CONTAINING PROTEIN"/>
    <property type="match status" value="1"/>
</dbReference>
<feature type="domain" description="CBS" evidence="3">
    <location>
        <begin position="43"/>
        <end position="98"/>
    </location>
</feature>
<organism evidence="4 5">
    <name type="scientific">Nitrosotalea devaniterrae</name>
    <dbReference type="NCBI Taxonomy" id="1078905"/>
    <lineage>
        <taxon>Archaea</taxon>
        <taxon>Nitrososphaerota</taxon>
        <taxon>Nitrososphaeria</taxon>
        <taxon>Nitrosotaleales</taxon>
        <taxon>Nitrosotaleaceae</taxon>
        <taxon>Nitrosotalea</taxon>
    </lineage>
</organism>